<gene>
    <name evidence="3" type="ORF">SAMN04489740_0307</name>
</gene>
<dbReference type="SUPFAM" id="SSF51182">
    <property type="entry name" value="RmlC-like cupins"/>
    <property type="match status" value="1"/>
</dbReference>
<dbReference type="InterPro" id="IPR014710">
    <property type="entry name" value="RmlC-like_jellyroll"/>
</dbReference>
<evidence type="ECO:0000259" key="2">
    <source>
        <dbReference type="Pfam" id="PF07883"/>
    </source>
</evidence>
<feature type="region of interest" description="Disordered" evidence="1">
    <location>
        <begin position="115"/>
        <end position="135"/>
    </location>
</feature>
<reference evidence="3 4" key="1">
    <citation type="submission" date="2016-10" db="EMBL/GenBank/DDBJ databases">
        <authorList>
            <person name="de Groot N.N."/>
        </authorList>
    </citation>
    <scope>NUCLEOTIDE SEQUENCE [LARGE SCALE GENOMIC DNA]</scope>
    <source>
        <strain evidence="3 4">DSM 22274</strain>
    </source>
</reference>
<proteinExistence type="predicted"/>
<dbReference type="AlphaFoldDB" id="A0A1H5EPI9"/>
<accession>A0A1H5EPI9</accession>
<dbReference type="Pfam" id="PF07883">
    <property type="entry name" value="Cupin_2"/>
    <property type="match status" value="1"/>
</dbReference>
<protein>
    <submittedName>
        <fullName evidence="3">Cupin domain protein</fullName>
    </submittedName>
</protein>
<evidence type="ECO:0000313" key="3">
    <source>
        <dbReference type="EMBL" id="SED93062.1"/>
    </source>
</evidence>
<dbReference type="Proteomes" id="UP000182725">
    <property type="component" value="Unassembled WGS sequence"/>
</dbReference>
<sequence length="135" mass="14504">MHLVPKTPTTKGPAELFTGDVHFDVIAAGVAPSRLRVNLVRFAPGAHTAWHRHANGQTLHVTDGVGLVQSRGGEIIEMHEGDTVYTPPGVWHWHGASPTDFMAHLAMWESLEAGQDGPETEWGDHVGDGEYPAGG</sequence>
<dbReference type="InterPro" id="IPR047263">
    <property type="entry name" value="HNL-like_cupin"/>
</dbReference>
<name>A0A1H5EPI9_9MICC</name>
<dbReference type="PANTHER" id="PTHR43698">
    <property type="entry name" value="RIBD C-TERMINAL DOMAIN CONTAINING PROTEIN"/>
    <property type="match status" value="1"/>
</dbReference>
<evidence type="ECO:0000256" key="1">
    <source>
        <dbReference type="SAM" id="MobiDB-lite"/>
    </source>
</evidence>
<feature type="domain" description="Cupin type-2" evidence="2">
    <location>
        <begin position="39"/>
        <end position="100"/>
    </location>
</feature>
<dbReference type="Gene3D" id="2.60.120.10">
    <property type="entry name" value="Jelly Rolls"/>
    <property type="match status" value="1"/>
</dbReference>
<dbReference type="RefSeq" id="WP_074709932.1">
    <property type="nucleotide sequence ID" value="NZ_FNTV01000001.1"/>
</dbReference>
<dbReference type="InterPro" id="IPR011051">
    <property type="entry name" value="RmlC_Cupin_sf"/>
</dbReference>
<organism evidence="3 4">
    <name type="scientific">Arthrobacter alpinus</name>
    <dbReference type="NCBI Taxonomy" id="656366"/>
    <lineage>
        <taxon>Bacteria</taxon>
        <taxon>Bacillati</taxon>
        <taxon>Actinomycetota</taxon>
        <taxon>Actinomycetes</taxon>
        <taxon>Micrococcales</taxon>
        <taxon>Micrococcaceae</taxon>
        <taxon>Arthrobacter</taxon>
    </lineage>
</organism>
<evidence type="ECO:0000313" key="4">
    <source>
        <dbReference type="Proteomes" id="UP000182725"/>
    </source>
</evidence>
<dbReference type="EMBL" id="FNTV01000001">
    <property type="protein sequence ID" value="SED93062.1"/>
    <property type="molecule type" value="Genomic_DNA"/>
</dbReference>
<dbReference type="CDD" id="cd02233">
    <property type="entry name" value="cupin_HNL-like"/>
    <property type="match status" value="1"/>
</dbReference>
<dbReference type="InterPro" id="IPR013096">
    <property type="entry name" value="Cupin_2"/>
</dbReference>
<dbReference type="PANTHER" id="PTHR43698:SF1">
    <property type="entry name" value="BLL4564 PROTEIN"/>
    <property type="match status" value="1"/>
</dbReference>